<dbReference type="Proteomes" id="UP000267268">
    <property type="component" value="Chromosome 1"/>
</dbReference>
<evidence type="ECO:0000256" key="6">
    <source>
        <dbReference type="ARBA" id="ARBA00023136"/>
    </source>
</evidence>
<dbReference type="GO" id="GO:0005886">
    <property type="term" value="C:plasma membrane"/>
    <property type="evidence" value="ECO:0007669"/>
    <property type="project" value="UniProtKB-SubCell"/>
</dbReference>
<dbReference type="PANTHER" id="PTHR20855">
    <property type="entry name" value="ADIPOR/PROGESTIN RECEPTOR-RELATED"/>
    <property type="match status" value="1"/>
</dbReference>
<proteinExistence type="inferred from homology"/>
<keyword evidence="7" id="KW-0862">Zinc</keyword>
<dbReference type="NCBIfam" id="TIGR01065">
    <property type="entry name" value="hlyIII"/>
    <property type="match status" value="1"/>
</dbReference>
<dbReference type="GO" id="GO:0046872">
    <property type="term" value="F:metal ion binding"/>
    <property type="evidence" value="ECO:0007669"/>
    <property type="project" value="UniProtKB-KW"/>
</dbReference>
<evidence type="ECO:0000256" key="2">
    <source>
        <dbReference type="ARBA" id="ARBA00008488"/>
    </source>
</evidence>
<feature type="binding site" evidence="7">
    <location>
        <position position="184"/>
    </location>
    <ligand>
        <name>Zn(2+)</name>
        <dbReference type="ChEBI" id="CHEBI:29105"/>
    </ligand>
</feature>
<reference evidence="9 10" key="1">
    <citation type="submission" date="2018-12" db="EMBL/GenBank/DDBJ databases">
        <title>Flammeovirga pectinis sp. nov., isolated from the gut of the Korean scallop, Patinopecten yessoensis.</title>
        <authorList>
            <person name="Bae J.-W."/>
            <person name="Jeong Y.-S."/>
            <person name="Kang W."/>
        </authorList>
    </citation>
    <scope>NUCLEOTIDE SEQUENCE [LARGE SCALE GENOMIC DNA]</scope>
    <source>
        <strain evidence="9 10">L12M1</strain>
    </source>
</reference>
<evidence type="ECO:0000256" key="4">
    <source>
        <dbReference type="ARBA" id="ARBA00022692"/>
    </source>
</evidence>
<evidence type="ECO:0000256" key="1">
    <source>
        <dbReference type="ARBA" id="ARBA00004651"/>
    </source>
</evidence>
<keyword evidence="4 8" id="KW-0812">Transmembrane</keyword>
<dbReference type="InterPro" id="IPR005744">
    <property type="entry name" value="Hy-lIII"/>
</dbReference>
<evidence type="ECO:0000256" key="3">
    <source>
        <dbReference type="ARBA" id="ARBA00022475"/>
    </source>
</evidence>
<evidence type="ECO:0000313" key="10">
    <source>
        <dbReference type="Proteomes" id="UP000267268"/>
    </source>
</evidence>
<feature type="binding site" evidence="7">
    <location>
        <position position="63"/>
    </location>
    <ligand>
        <name>Zn(2+)</name>
        <dbReference type="ChEBI" id="CHEBI:29105"/>
    </ligand>
</feature>
<comment type="subcellular location">
    <subcellularLocation>
        <location evidence="1">Cell membrane</location>
        <topology evidence="1">Multi-pass membrane protein</topology>
    </subcellularLocation>
</comment>
<keyword evidence="10" id="KW-1185">Reference proteome</keyword>
<evidence type="ECO:0000256" key="7">
    <source>
        <dbReference type="PIRSR" id="PIRSR604254-1"/>
    </source>
</evidence>
<dbReference type="GO" id="GO:0140911">
    <property type="term" value="F:pore-forming activity"/>
    <property type="evidence" value="ECO:0007669"/>
    <property type="project" value="InterPro"/>
</dbReference>
<dbReference type="Pfam" id="PF03006">
    <property type="entry name" value="HlyIII"/>
    <property type="match status" value="1"/>
</dbReference>
<keyword evidence="6 8" id="KW-0472">Membrane</keyword>
<name>A0A3S9NZK6_9BACT</name>
<dbReference type="KEGG" id="fll:EI427_03740"/>
<dbReference type="AlphaFoldDB" id="A0A3S9NZK6"/>
<evidence type="ECO:0000313" key="9">
    <source>
        <dbReference type="EMBL" id="AZQ61365.1"/>
    </source>
</evidence>
<comment type="similarity">
    <text evidence="2">Belongs to the UPF0073 (Hly-III) family.</text>
</comment>
<feature type="transmembrane region" description="Helical" evidence="8">
    <location>
        <begin position="104"/>
        <end position="123"/>
    </location>
</feature>
<dbReference type="PANTHER" id="PTHR20855:SF3">
    <property type="entry name" value="LD03007P"/>
    <property type="match status" value="1"/>
</dbReference>
<keyword evidence="7" id="KW-0479">Metal-binding</keyword>
<keyword evidence="3" id="KW-1003">Cell membrane</keyword>
<evidence type="ECO:0000256" key="5">
    <source>
        <dbReference type="ARBA" id="ARBA00022989"/>
    </source>
</evidence>
<feature type="transmembrane region" description="Helical" evidence="8">
    <location>
        <begin position="12"/>
        <end position="36"/>
    </location>
</feature>
<protein>
    <submittedName>
        <fullName evidence="9">Hemolysin III family protein</fullName>
    </submittedName>
</protein>
<accession>A0A3S9NZK6</accession>
<dbReference type="RefSeq" id="WP_126611769.1">
    <property type="nucleotide sequence ID" value="NZ_CP034562.1"/>
</dbReference>
<keyword evidence="5 8" id="KW-1133">Transmembrane helix</keyword>
<feature type="transmembrane region" description="Helical" evidence="8">
    <location>
        <begin position="186"/>
        <end position="205"/>
    </location>
</feature>
<feature type="transmembrane region" description="Helical" evidence="8">
    <location>
        <begin position="42"/>
        <end position="65"/>
    </location>
</feature>
<feature type="transmembrane region" description="Helical" evidence="8">
    <location>
        <begin position="154"/>
        <end position="177"/>
    </location>
</feature>
<organism evidence="9 10">
    <name type="scientific">Flammeovirga pectinis</name>
    <dbReference type="NCBI Taxonomy" id="2494373"/>
    <lineage>
        <taxon>Bacteria</taxon>
        <taxon>Pseudomonadati</taxon>
        <taxon>Bacteroidota</taxon>
        <taxon>Cytophagia</taxon>
        <taxon>Cytophagales</taxon>
        <taxon>Flammeovirgaceae</taxon>
        <taxon>Flammeovirga</taxon>
    </lineage>
</organism>
<dbReference type="OrthoDB" id="9813689at2"/>
<gene>
    <name evidence="9" type="ORF">EI427_03740</name>
</gene>
<evidence type="ECO:0000256" key="8">
    <source>
        <dbReference type="SAM" id="Phobius"/>
    </source>
</evidence>
<feature type="transmembrane region" description="Helical" evidence="8">
    <location>
        <begin position="130"/>
        <end position="148"/>
    </location>
</feature>
<sequence>MYIISTKDREEVWNTITHGIGVVLSTIGLILLLIKANSTLEYIVYTIFGISMISLYLSSTMYHLIADKRVKSILQKIDHSGIFFLIAGTYTPFAFLALEDKGGMWLGIVVWTIAFLGITYKLFFKIKYEWLSNVAYLAMGWVAVFKMSELHTELATGFWFLIAGGIAYSFGVIFFVWEKLKYNHAIWHLFVLLGSVLMFLSIYLYT</sequence>
<feature type="binding site" evidence="7">
    <location>
        <position position="188"/>
    </location>
    <ligand>
        <name>Zn(2+)</name>
        <dbReference type="ChEBI" id="CHEBI:29105"/>
    </ligand>
</feature>
<dbReference type="EMBL" id="CP034562">
    <property type="protein sequence ID" value="AZQ61365.1"/>
    <property type="molecule type" value="Genomic_DNA"/>
</dbReference>
<feature type="transmembrane region" description="Helical" evidence="8">
    <location>
        <begin position="77"/>
        <end position="98"/>
    </location>
</feature>
<dbReference type="InterPro" id="IPR004254">
    <property type="entry name" value="AdipoR/HlyIII-related"/>
</dbReference>